<dbReference type="GO" id="GO:0008270">
    <property type="term" value="F:zinc ion binding"/>
    <property type="evidence" value="ECO:0007669"/>
    <property type="project" value="UniProtKB-UniRule"/>
</dbReference>
<dbReference type="InterPro" id="IPR001623">
    <property type="entry name" value="DnaJ_domain"/>
</dbReference>
<keyword evidence="3 12" id="KW-0479">Metal-binding</keyword>
<comment type="subcellular location">
    <subcellularLocation>
        <location evidence="12">Cytoplasm</location>
    </subcellularLocation>
</comment>
<comment type="domain">
    <text evidence="12">The J domain is necessary and sufficient to stimulate DnaK ATPase activity. Zinc center 1 plays an important role in the autonomous, DnaK-independent chaperone activity of DnaJ. Zinc center 2 is essential for interaction with DnaK and for DnaJ activity.</text>
</comment>
<evidence type="ECO:0000313" key="16">
    <source>
        <dbReference type="EMBL" id="KAB7732569.1"/>
    </source>
</evidence>
<dbReference type="PROSITE" id="PS50076">
    <property type="entry name" value="DNAJ_2"/>
    <property type="match status" value="1"/>
</dbReference>
<dbReference type="GO" id="GO:0005524">
    <property type="term" value="F:ATP binding"/>
    <property type="evidence" value="ECO:0007669"/>
    <property type="project" value="InterPro"/>
</dbReference>
<evidence type="ECO:0000256" key="4">
    <source>
        <dbReference type="ARBA" id="ARBA00022737"/>
    </source>
</evidence>
<dbReference type="GO" id="GO:0006260">
    <property type="term" value="P:DNA replication"/>
    <property type="evidence" value="ECO:0007669"/>
    <property type="project" value="UniProtKB-KW"/>
</dbReference>
<dbReference type="SUPFAM" id="SSF49493">
    <property type="entry name" value="HSP40/DnaJ peptide-binding domain"/>
    <property type="match status" value="2"/>
</dbReference>
<dbReference type="PRINTS" id="PR00625">
    <property type="entry name" value="JDOMAIN"/>
</dbReference>
<feature type="domain" description="CR-type" evidence="15">
    <location>
        <begin position="143"/>
        <end position="225"/>
    </location>
</feature>
<evidence type="ECO:0000259" key="14">
    <source>
        <dbReference type="PROSITE" id="PS50076"/>
    </source>
</evidence>
<dbReference type="Gene3D" id="2.60.260.20">
    <property type="entry name" value="Urease metallochaperone UreE, N-terminal domain"/>
    <property type="match status" value="2"/>
</dbReference>
<dbReference type="EMBL" id="WELI01000001">
    <property type="protein sequence ID" value="KAB7732569.1"/>
    <property type="molecule type" value="Genomic_DNA"/>
</dbReference>
<dbReference type="InterPro" id="IPR018253">
    <property type="entry name" value="DnaJ_domain_CS"/>
</dbReference>
<dbReference type="GO" id="GO:0031072">
    <property type="term" value="F:heat shock protein binding"/>
    <property type="evidence" value="ECO:0007669"/>
    <property type="project" value="InterPro"/>
</dbReference>
<dbReference type="InterPro" id="IPR008971">
    <property type="entry name" value="HSP40/DnaJ_pept-bd"/>
</dbReference>
<protein>
    <recommendedName>
        <fullName evidence="11 12">Chaperone protein DnaJ</fullName>
    </recommendedName>
</protein>
<accession>A0A7J5U3Z6</accession>
<dbReference type="Proteomes" id="UP000488299">
    <property type="component" value="Unassembled WGS sequence"/>
</dbReference>
<dbReference type="Pfam" id="PF00226">
    <property type="entry name" value="DnaJ"/>
    <property type="match status" value="1"/>
</dbReference>
<evidence type="ECO:0000256" key="11">
    <source>
        <dbReference type="ARBA" id="ARBA00067609"/>
    </source>
</evidence>
<dbReference type="SUPFAM" id="SSF46565">
    <property type="entry name" value="Chaperone J-domain"/>
    <property type="match status" value="1"/>
</dbReference>
<comment type="caution">
    <text evidence="16">The sequence shown here is derived from an EMBL/GenBank/DDBJ whole genome shotgun (WGS) entry which is preliminary data.</text>
</comment>
<dbReference type="GO" id="GO:0042026">
    <property type="term" value="P:protein refolding"/>
    <property type="evidence" value="ECO:0007669"/>
    <property type="project" value="TreeGrafter"/>
</dbReference>
<dbReference type="NCBIfam" id="NF008035">
    <property type="entry name" value="PRK10767.1"/>
    <property type="match status" value="1"/>
</dbReference>
<evidence type="ECO:0000256" key="2">
    <source>
        <dbReference type="ARBA" id="ARBA00022705"/>
    </source>
</evidence>
<keyword evidence="5 12" id="KW-0863">Zinc-finger</keyword>
<feature type="binding site" evidence="12">
    <location>
        <position position="216"/>
    </location>
    <ligand>
        <name>Zn(2+)</name>
        <dbReference type="ChEBI" id="CHEBI:29105"/>
        <label>1</label>
    </ligand>
</feature>
<feature type="repeat" description="CXXCXGXG motif" evidence="12">
    <location>
        <begin position="173"/>
        <end position="180"/>
    </location>
</feature>
<feature type="binding site" evidence="12">
    <location>
        <position position="156"/>
    </location>
    <ligand>
        <name>Zn(2+)</name>
        <dbReference type="ChEBI" id="CHEBI:29105"/>
        <label>1</label>
    </ligand>
</feature>
<evidence type="ECO:0000256" key="10">
    <source>
        <dbReference type="ARBA" id="ARBA00061004"/>
    </source>
</evidence>
<dbReference type="GO" id="GO:0009408">
    <property type="term" value="P:response to heat"/>
    <property type="evidence" value="ECO:0007669"/>
    <property type="project" value="InterPro"/>
</dbReference>
<dbReference type="AlphaFoldDB" id="A0A7J5U3Z6"/>
<dbReference type="RefSeq" id="WP_152121989.1">
    <property type="nucleotide sequence ID" value="NZ_WELI01000001.1"/>
</dbReference>
<dbReference type="InterPro" id="IPR036869">
    <property type="entry name" value="J_dom_sf"/>
</dbReference>
<dbReference type="GO" id="GO:0005737">
    <property type="term" value="C:cytoplasm"/>
    <property type="evidence" value="ECO:0007669"/>
    <property type="project" value="UniProtKB-SubCell"/>
</dbReference>
<keyword evidence="4 12" id="KW-0677">Repeat</keyword>
<feature type="binding site" evidence="12">
    <location>
        <position position="199"/>
    </location>
    <ligand>
        <name>Zn(2+)</name>
        <dbReference type="ChEBI" id="CHEBI:29105"/>
        <label>2</label>
    </ligand>
</feature>
<keyword evidence="8 12" id="KW-0143">Chaperone</keyword>
<dbReference type="HAMAP" id="MF_01152">
    <property type="entry name" value="DnaJ"/>
    <property type="match status" value="1"/>
</dbReference>
<sequence>MATKRDYYEILGVEKGASAEDIKKAYRKMAIKYHPDKNPDDPSAEEKFKEAAEAYDVLSDANKRARYDQFGHAGLGGAASGGGYGAGGPSMEDIFSQFGDIFGEESPFGSFFNRGGGGSRQRVRRGSDLRIKLKLNLQEVANGVEKKIKVKRHVSCTTCGGNGSKNGTAVQTCSSCNGTGQVRKVVNTMLGQMVSTSTCPTCNGEGKIVTDRCDACFGEGRVLEEDVIPIKIPAGVAEGIQLSVGGKGNVPPRGGVAGDLLIVVEEEEDVDLKRDGSNVVYDLYVTFPDAALGTSVEVPTIDGRARITLEPGTQSGKILRLKGKGIKELNGYGRGDQLIHVNVWTPRTISSEERAILEKLRASPNFQPKPNKNEKGFFEKMKDFFHG</sequence>
<dbReference type="FunFam" id="2.60.260.20:FF:000005">
    <property type="entry name" value="Chaperone protein dnaJ 1, mitochondrial"/>
    <property type="match status" value="1"/>
</dbReference>
<dbReference type="InterPro" id="IPR002939">
    <property type="entry name" value="DnaJ_C"/>
</dbReference>
<dbReference type="InterPro" id="IPR012724">
    <property type="entry name" value="DnaJ"/>
</dbReference>
<feature type="domain" description="J" evidence="14">
    <location>
        <begin position="6"/>
        <end position="71"/>
    </location>
</feature>
<feature type="repeat" description="CXXCXGXG motif" evidence="12">
    <location>
        <begin position="156"/>
        <end position="163"/>
    </location>
</feature>
<evidence type="ECO:0000256" key="12">
    <source>
        <dbReference type="HAMAP-Rule" id="MF_01152"/>
    </source>
</evidence>
<dbReference type="FunFam" id="1.10.287.110:FF:000034">
    <property type="entry name" value="Chaperone protein DnaJ"/>
    <property type="match status" value="1"/>
</dbReference>
<feature type="binding site" evidence="12">
    <location>
        <position position="173"/>
    </location>
    <ligand>
        <name>Zn(2+)</name>
        <dbReference type="ChEBI" id="CHEBI:29105"/>
        <label>2</label>
    </ligand>
</feature>
<evidence type="ECO:0000256" key="9">
    <source>
        <dbReference type="ARBA" id="ARBA00053423"/>
    </source>
</evidence>
<feature type="repeat" description="CXXCXGXG motif" evidence="12">
    <location>
        <begin position="213"/>
        <end position="220"/>
    </location>
</feature>
<feature type="binding site" evidence="12">
    <location>
        <position position="176"/>
    </location>
    <ligand>
        <name>Zn(2+)</name>
        <dbReference type="ChEBI" id="CHEBI:29105"/>
        <label>2</label>
    </ligand>
</feature>
<dbReference type="Gene3D" id="2.10.230.10">
    <property type="entry name" value="Heat shock protein DnaJ, cysteine-rich domain"/>
    <property type="match status" value="1"/>
</dbReference>
<dbReference type="PANTHER" id="PTHR43096">
    <property type="entry name" value="DNAJ HOMOLOG 1, MITOCHONDRIAL-RELATED"/>
    <property type="match status" value="1"/>
</dbReference>
<name>A0A7J5U3Z6_9BACT</name>
<dbReference type="SUPFAM" id="SSF57938">
    <property type="entry name" value="DnaJ/Hsp40 cysteine-rich domain"/>
    <property type="match status" value="1"/>
</dbReference>
<dbReference type="CDD" id="cd06257">
    <property type="entry name" value="DnaJ"/>
    <property type="match status" value="1"/>
</dbReference>
<dbReference type="SMART" id="SM00271">
    <property type="entry name" value="DnaJ"/>
    <property type="match status" value="1"/>
</dbReference>
<feature type="zinc finger region" description="CR-type" evidence="13">
    <location>
        <begin position="143"/>
        <end position="225"/>
    </location>
</feature>
<evidence type="ECO:0000256" key="1">
    <source>
        <dbReference type="ARBA" id="ARBA00022490"/>
    </source>
</evidence>
<dbReference type="GO" id="GO:0051082">
    <property type="term" value="F:unfolded protein binding"/>
    <property type="evidence" value="ECO:0007669"/>
    <property type="project" value="UniProtKB-UniRule"/>
</dbReference>
<organism evidence="16 17">
    <name type="scientific">Rudanella paleaurantiibacter</name>
    <dbReference type="NCBI Taxonomy" id="2614655"/>
    <lineage>
        <taxon>Bacteria</taxon>
        <taxon>Pseudomonadati</taxon>
        <taxon>Bacteroidota</taxon>
        <taxon>Cytophagia</taxon>
        <taxon>Cytophagales</taxon>
        <taxon>Cytophagaceae</taxon>
        <taxon>Rudanella</taxon>
    </lineage>
</organism>
<evidence type="ECO:0000256" key="8">
    <source>
        <dbReference type="ARBA" id="ARBA00023186"/>
    </source>
</evidence>
<comment type="similarity">
    <text evidence="10 12">Belongs to the DnaJ family.</text>
</comment>
<dbReference type="PROSITE" id="PS00636">
    <property type="entry name" value="DNAJ_1"/>
    <property type="match status" value="1"/>
</dbReference>
<feature type="repeat" description="CXXCXGXG motif" evidence="12">
    <location>
        <begin position="199"/>
        <end position="206"/>
    </location>
</feature>
<keyword evidence="6 12" id="KW-0862">Zinc</keyword>
<evidence type="ECO:0000256" key="3">
    <source>
        <dbReference type="ARBA" id="ARBA00022723"/>
    </source>
</evidence>
<dbReference type="PANTHER" id="PTHR43096:SF48">
    <property type="entry name" value="CHAPERONE PROTEIN DNAJ"/>
    <property type="match status" value="1"/>
</dbReference>
<dbReference type="CDD" id="cd10747">
    <property type="entry name" value="DnaJ_C"/>
    <property type="match status" value="1"/>
</dbReference>
<dbReference type="Gene3D" id="1.10.287.110">
    <property type="entry name" value="DnaJ domain"/>
    <property type="match status" value="1"/>
</dbReference>
<evidence type="ECO:0000256" key="7">
    <source>
        <dbReference type="ARBA" id="ARBA00023016"/>
    </source>
</evidence>
<feature type="binding site" evidence="12">
    <location>
        <position position="213"/>
    </location>
    <ligand>
        <name>Zn(2+)</name>
        <dbReference type="ChEBI" id="CHEBI:29105"/>
        <label>1</label>
    </ligand>
</feature>
<dbReference type="PROSITE" id="PS51188">
    <property type="entry name" value="ZF_CR"/>
    <property type="match status" value="1"/>
</dbReference>
<comment type="function">
    <text evidence="9 12">Participates actively in the response to hyperosmotic and heat shock by preventing the aggregation of stress-denatured proteins and by disaggregating proteins, also in an autonomous, DnaK-independent fashion. Unfolded proteins bind initially to DnaJ; upon interaction with the DnaJ-bound protein, DnaK hydrolyzes its bound ATP, resulting in the formation of a stable complex. GrpE releases ADP from DnaK; ATP binding to DnaK triggers the release of the substrate protein, thus completing the reaction cycle. Several rounds of ATP-dependent interactions between DnaJ, DnaK and GrpE are required for fully efficient folding. Also involved, together with DnaK and GrpE, in the DNA replication of plasmids through activation of initiation proteins.</text>
</comment>
<evidence type="ECO:0000256" key="6">
    <source>
        <dbReference type="ARBA" id="ARBA00022833"/>
    </source>
</evidence>
<evidence type="ECO:0000256" key="13">
    <source>
        <dbReference type="PROSITE-ProRule" id="PRU00546"/>
    </source>
</evidence>
<keyword evidence="7 12" id="KW-0346">Stress response</keyword>
<feature type="binding site" evidence="12">
    <location>
        <position position="202"/>
    </location>
    <ligand>
        <name>Zn(2+)</name>
        <dbReference type="ChEBI" id="CHEBI:29105"/>
        <label>2</label>
    </ligand>
</feature>
<dbReference type="InterPro" id="IPR001305">
    <property type="entry name" value="HSP_DnaJ_Cys-rich_dom"/>
</dbReference>
<dbReference type="FunFam" id="2.10.230.10:FF:000002">
    <property type="entry name" value="Molecular chaperone DnaJ"/>
    <property type="match status" value="1"/>
</dbReference>
<gene>
    <name evidence="12 16" type="primary">dnaJ</name>
    <name evidence="16" type="ORF">F5984_01020</name>
</gene>
<dbReference type="NCBIfam" id="TIGR02349">
    <property type="entry name" value="DnaJ_bact"/>
    <property type="match status" value="1"/>
</dbReference>
<comment type="subunit">
    <text evidence="12">Homodimer.</text>
</comment>
<dbReference type="Pfam" id="PF00684">
    <property type="entry name" value="DnaJ_CXXCXGXG"/>
    <property type="match status" value="1"/>
</dbReference>
<proteinExistence type="inferred from homology"/>
<dbReference type="InterPro" id="IPR036410">
    <property type="entry name" value="HSP_DnaJ_Cys-rich_dom_sf"/>
</dbReference>
<dbReference type="Pfam" id="PF01556">
    <property type="entry name" value="DnaJ_C"/>
    <property type="match status" value="1"/>
</dbReference>
<comment type="cofactor">
    <cofactor evidence="12">
        <name>Zn(2+)</name>
        <dbReference type="ChEBI" id="CHEBI:29105"/>
    </cofactor>
    <text evidence="12">Binds 2 Zn(2+) ions per monomer.</text>
</comment>
<evidence type="ECO:0000256" key="5">
    <source>
        <dbReference type="ARBA" id="ARBA00022771"/>
    </source>
</evidence>
<keyword evidence="2 12" id="KW-0235">DNA replication</keyword>
<keyword evidence="17" id="KW-1185">Reference proteome</keyword>
<reference evidence="16 17" key="1">
    <citation type="submission" date="2019-10" db="EMBL/GenBank/DDBJ databases">
        <title>Rudanella paleaurantiibacter sp. nov., isolated from sludge.</title>
        <authorList>
            <person name="Xu S.Q."/>
        </authorList>
    </citation>
    <scope>NUCLEOTIDE SEQUENCE [LARGE SCALE GENOMIC DNA]</scope>
    <source>
        <strain evidence="16 17">HX-22-17</strain>
    </source>
</reference>
<dbReference type="CDD" id="cd10719">
    <property type="entry name" value="DnaJ_zf"/>
    <property type="match status" value="1"/>
</dbReference>
<evidence type="ECO:0000259" key="15">
    <source>
        <dbReference type="PROSITE" id="PS51188"/>
    </source>
</evidence>
<feature type="binding site" evidence="12">
    <location>
        <position position="159"/>
    </location>
    <ligand>
        <name>Zn(2+)</name>
        <dbReference type="ChEBI" id="CHEBI:29105"/>
        <label>1</label>
    </ligand>
</feature>
<evidence type="ECO:0000313" key="17">
    <source>
        <dbReference type="Proteomes" id="UP000488299"/>
    </source>
</evidence>
<keyword evidence="1 12" id="KW-0963">Cytoplasm</keyword>